<name>A0A7X3FM92_9BACL</name>
<dbReference type="Gene3D" id="2.60.120.380">
    <property type="match status" value="1"/>
</dbReference>
<evidence type="ECO:0000313" key="2">
    <source>
        <dbReference type="EMBL" id="MVP02074.1"/>
    </source>
</evidence>
<feature type="signal peptide" evidence="1">
    <location>
        <begin position="1"/>
        <end position="25"/>
    </location>
</feature>
<dbReference type="AlphaFoldDB" id="A0A7X3FM92"/>
<reference evidence="2 3" key="1">
    <citation type="journal article" date="2019" name="Microorganisms">
        <title>Paenibacillus lutrae sp. nov., A Chitinolytic Species Isolated from A River Otter in Castril Natural Park, Granada, Spain.</title>
        <authorList>
            <person name="Rodriguez M."/>
            <person name="Reina J.C."/>
            <person name="Bejar V."/>
            <person name="Llamas I."/>
        </authorList>
    </citation>
    <scope>NUCLEOTIDE SEQUENCE [LARGE SCALE GENOMIC DNA]</scope>
    <source>
        <strain evidence="2 3">N10</strain>
    </source>
</reference>
<dbReference type="RefSeq" id="WP_157338498.1">
    <property type="nucleotide sequence ID" value="NZ_RHLK01000017.1"/>
</dbReference>
<proteinExistence type="predicted"/>
<evidence type="ECO:0000256" key="1">
    <source>
        <dbReference type="SAM" id="SignalP"/>
    </source>
</evidence>
<dbReference type="OrthoDB" id="2594455at2"/>
<feature type="chain" id="PRO_5030703502" evidence="1">
    <location>
        <begin position="26"/>
        <end position="160"/>
    </location>
</feature>
<accession>A0A7X3FM92</accession>
<comment type="caution">
    <text evidence="2">The sequence shown here is derived from an EMBL/GenBank/DDBJ whole genome shotgun (WGS) entry which is preliminary data.</text>
</comment>
<keyword evidence="3" id="KW-1185">Reference proteome</keyword>
<gene>
    <name evidence="2" type="ORF">EDM21_21580</name>
</gene>
<protein>
    <submittedName>
        <fullName evidence="2">Uncharacterized protein</fullName>
    </submittedName>
</protein>
<dbReference type="Proteomes" id="UP000490800">
    <property type="component" value="Unassembled WGS sequence"/>
</dbReference>
<sequence length="160" mass="17502">MKISKFFSALLVTASLLGATQSASAAEEVIKSGFGGTSQPIAAESLSKSVQSQLHGWFYHNNLSPQAGLQTTYNFYKFTVTYGSSYYIDINQTAAGDGSTPNVTYLVFKENGSNNVGWPNLTGNGYMPRQYFYLEPGTYYFGYINNGPGLVNINANVYYN</sequence>
<dbReference type="EMBL" id="RHLK01000017">
    <property type="protein sequence ID" value="MVP02074.1"/>
    <property type="molecule type" value="Genomic_DNA"/>
</dbReference>
<keyword evidence="1" id="KW-0732">Signal</keyword>
<organism evidence="2 3">
    <name type="scientific">Paenibacillus lutrae</name>
    <dbReference type="NCBI Taxonomy" id="2078573"/>
    <lineage>
        <taxon>Bacteria</taxon>
        <taxon>Bacillati</taxon>
        <taxon>Bacillota</taxon>
        <taxon>Bacilli</taxon>
        <taxon>Bacillales</taxon>
        <taxon>Paenibacillaceae</taxon>
        <taxon>Paenibacillus</taxon>
    </lineage>
</organism>
<evidence type="ECO:0000313" key="3">
    <source>
        <dbReference type="Proteomes" id="UP000490800"/>
    </source>
</evidence>